<comment type="cofactor">
    <cofactor evidence="6">
        <name>[4Fe-4S] cluster</name>
        <dbReference type="ChEBI" id="CHEBI:49883"/>
    </cofactor>
    <text evidence="6">Binds 1 [4Fe-4S] cluster. The cluster is coordinated with 3 cysteines and an exchangeable S-adenosyl-L-methionine.</text>
</comment>
<dbReference type="GO" id="GO:0046872">
    <property type="term" value="F:metal ion binding"/>
    <property type="evidence" value="ECO:0007669"/>
    <property type="project" value="UniProtKB-KW"/>
</dbReference>
<dbReference type="InterPro" id="IPR045567">
    <property type="entry name" value="CofH/MnqC-like_C"/>
</dbReference>
<name>A0A4R3LCA6_9BACL</name>
<proteinExistence type="predicted"/>
<evidence type="ECO:0000313" key="9">
    <source>
        <dbReference type="EMBL" id="TCS96900.1"/>
    </source>
</evidence>
<feature type="binding site" evidence="6">
    <location>
        <position position="43"/>
    </location>
    <ligand>
        <name>[4Fe-4S] cluster</name>
        <dbReference type="ChEBI" id="CHEBI:49883"/>
        <note>4Fe-4S-S-AdoMet</note>
    </ligand>
</feature>
<dbReference type="Gene3D" id="3.20.20.70">
    <property type="entry name" value="Aldolase class I"/>
    <property type="match status" value="1"/>
</dbReference>
<dbReference type="GO" id="GO:0051539">
    <property type="term" value="F:4 iron, 4 sulfur cluster binding"/>
    <property type="evidence" value="ECO:0007669"/>
    <property type="project" value="UniProtKB-KW"/>
</dbReference>
<keyword evidence="5 6" id="KW-0411">Iron-sulfur</keyword>
<reference evidence="9 10" key="1">
    <citation type="submission" date="2019-03" db="EMBL/GenBank/DDBJ databases">
        <title>Genomic Encyclopedia of Type Strains, Phase IV (KMG-IV): sequencing the most valuable type-strain genomes for metagenomic binning, comparative biology and taxonomic classification.</title>
        <authorList>
            <person name="Goeker M."/>
        </authorList>
    </citation>
    <scope>NUCLEOTIDE SEQUENCE [LARGE SCALE GENOMIC DNA]</scope>
    <source>
        <strain evidence="9 10">DSM 45707</strain>
    </source>
</reference>
<keyword evidence="2 6" id="KW-0949">S-adenosyl-L-methionine</keyword>
<evidence type="ECO:0000256" key="4">
    <source>
        <dbReference type="ARBA" id="ARBA00023004"/>
    </source>
</evidence>
<keyword evidence="10" id="KW-1185">Reference proteome</keyword>
<dbReference type="NCBIfam" id="TIGR00423">
    <property type="entry name" value="CofH family radical SAM protein"/>
    <property type="match status" value="1"/>
</dbReference>
<dbReference type="GO" id="GO:0044689">
    <property type="term" value="F:7,8-didemethyl-8-hydroxy-5-deazariboflavin synthase activity"/>
    <property type="evidence" value="ECO:0007669"/>
    <property type="project" value="TreeGrafter"/>
</dbReference>
<dbReference type="InterPro" id="IPR013785">
    <property type="entry name" value="Aldolase_TIM"/>
</dbReference>
<keyword evidence="4 6" id="KW-0408">Iron</keyword>
<protein>
    <submittedName>
        <fullName evidence="9">De-hypoxanthine futalosine cyclase</fullName>
    </submittedName>
</protein>
<dbReference type="InterPro" id="IPR007197">
    <property type="entry name" value="rSAM"/>
</dbReference>
<dbReference type="PROSITE" id="PS51918">
    <property type="entry name" value="RADICAL_SAM"/>
    <property type="match status" value="1"/>
</dbReference>
<dbReference type="SFLD" id="SFLDF00343">
    <property type="entry name" value="aminofutalosine_synthase_(mqnE"/>
    <property type="match status" value="1"/>
</dbReference>
<evidence type="ECO:0000256" key="7">
    <source>
        <dbReference type="PIRSR" id="PIRSR004762-2"/>
    </source>
</evidence>
<accession>A0A4R3LCA6</accession>
<dbReference type="SFLD" id="SFLDG01389">
    <property type="entry name" value="menaquinone_synthsis_involved"/>
    <property type="match status" value="1"/>
</dbReference>
<evidence type="ECO:0000256" key="5">
    <source>
        <dbReference type="ARBA" id="ARBA00023014"/>
    </source>
</evidence>
<feature type="binding site" evidence="7">
    <location>
        <position position="151"/>
    </location>
    <ligand>
        <name>S-adenosyl-L-methionine</name>
        <dbReference type="ChEBI" id="CHEBI:59789"/>
    </ligand>
</feature>
<dbReference type="Pfam" id="PF19288">
    <property type="entry name" value="CofH_C"/>
    <property type="match status" value="1"/>
</dbReference>
<feature type="domain" description="Radical SAM core" evidence="8">
    <location>
        <begin position="21"/>
        <end position="263"/>
    </location>
</feature>
<keyword evidence="3" id="KW-0479">Metal-binding</keyword>
<dbReference type="Proteomes" id="UP000294937">
    <property type="component" value="Unassembled WGS sequence"/>
</dbReference>
<evidence type="ECO:0000256" key="6">
    <source>
        <dbReference type="PIRSR" id="PIRSR004762-1"/>
    </source>
</evidence>
<keyword evidence="1 6" id="KW-0004">4Fe-4S</keyword>
<dbReference type="Pfam" id="PF04055">
    <property type="entry name" value="Radical_SAM"/>
    <property type="match status" value="1"/>
</dbReference>
<dbReference type="InterPro" id="IPR020050">
    <property type="entry name" value="FO_synthase_su2"/>
</dbReference>
<feature type="binding site" evidence="6">
    <location>
        <position position="46"/>
    </location>
    <ligand>
        <name>[4Fe-4S] cluster</name>
        <dbReference type="ChEBI" id="CHEBI:49883"/>
        <note>4Fe-4S-S-AdoMet</note>
    </ligand>
</feature>
<dbReference type="InterPro" id="IPR034405">
    <property type="entry name" value="F420"/>
</dbReference>
<dbReference type="PIRSF" id="PIRSF004762">
    <property type="entry name" value="CHP00423"/>
    <property type="match status" value="1"/>
</dbReference>
<dbReference type="GO" id="GO:0016765">
    <property type="term" value="F:transferase activity, transferring alkyl or aryl (other than methyl) groups"/>
    <property type="evidence" value="ECO:0007669"/>
    <property type="project" value="InterPro"/>
</dbReference>
<evidence type="ECO:0000259" key="8">
    <source>
        <dbReference type="PROSITE" id="PS51918"/>
    </source>
</evidence>
<dbReference type="PANTHER" id="PTHR43076:SF7">
    <property type="entry name" value="AMINODEOXYFUTALOSINE SYNTHASE"/>
    <property type="match status" value="1"/>
</dbReference>
<evidence type="ECO:0000256" key="3">
    <source>
        <dbReference type="ARBA" id="ARBA00022723"/>
    </source>
</evidence>
<evidence type="ECO:0000256" key="1">
    <source>
        <dbReference type="ARBA" id="ARBA00022485"/>
    </source>
</evidence>
<evidence type="ECO:0000256" key="2">
    <source>
        <dbReference type="ARBA" id="ARBA00022691"/>
    </source>
</evidence>
<dbReference type="InterPro" id="IPR058240">
    <property type="entry name" value="rSAM_sf"/>
</dbReference>
<dbReference type="PANTHER" id="PTHR43076">
    <property type="entry name" value="FO SYNTHASE (COFH)"/>
    <property type="match status" value="1"/>
</dbReference>
<sequence length="339" mass="38697">MKSNDLLTIGKMADTIRKRKNGERVHFIVNTHLHYTNVCYLNCNLCAFGLKPDHPHSYTLSLEKIEEHSKQISEQPFTELQIVGGVNAKLPFSYYEKMVRTVKRYNPDIHVQAFTAVELDYLARTSRMSVQETILRLRDAGLDSILGGGAEIFDPDVRKVISGHKTNSDRWFEIHEVTHNLGIKSNASILYGHIEKPEHVIDHLIRIRDHQDRTQGFQAFSAYAFQPDNTKLSEIFNLQGKQTTGLYDLKILAVARLMLDNFPHIHALWGMIGLKLAQVSLQFGVDDLGGIVKEEAIAYSGGHKTSGMTSKQEFIDIIKEMGRIPIERDTFYKEIQRFE</sequence>
<dbReference type="AlphaFoldDB" id="A0A4R3LCA6"/>
<dbReference type="SUPFAM" id="SSF102114">
    <property type="entry name" value="Radical SAM enzymes"/>
    <property type="match status" value="1"/>
</dbReference>
<gene>
    <name evidence="9" type="ORF">EDD58_101547</name>
</gene>
<evidence type="ECO:0000313" key="10">
    <source>
        <dbReference type="Proteomes" id="UP000294937"/>
    </source>
</evidence>
<organism evidence="9 10">
    <name type="scientific">Hazenella coriacea</name>
    <dbReference type="NCBI Taxonomy" id="1179467"/>
    <lineage>
        <taxon>Bacteria</taxon>
        <taxon>Bacillati</taxon>
        <taxon>Bacillota</taxon>
        <taxon>Bacilli</taxon>
        <taxon>Bacillales</taxon>
        <taxon>Thermoactinomycetaceae</taxon>
        <taxon>Hazenella</taxon>
    </lineage>
</organism>
<dbReference type="SFLD" id="SFLDS00029">
    <property type="entry name" value="Radical_SAM"/>
    <property type="match status" value="1"/>
</dbReference>
<feature type="binding site" evidence="6">
    <location>
        <position position="39"/>
    </location>
    <ligand>
        <name>[4Fe-4S] cluster</name>
        <dbReference type="ChEBI" id="CHEBI:49883"/>
        <note>4Fe-4S-S-AdoMet</note>
    </ligand>
</feature>
<dbReference type="EMBL" id="SMAG01000001">
    <property type="protein sequence ID" value="TCS96900.1"/>
    <property type="molecule type" value="Genomic_DNA"/>
</dbReference>
<comment type="caution">
    <text evidence="9">The sequence shown here is derived from an EMBL/GenBank/DDBJ whole genome shotgun (WGS) entry which is preliminary data.</text>
</comment>
<dbReference type="SFLD" id="SFLDG01064">
    <property type="entry name" value="F420__menaquinone_cofactor_bio"/>
    <property type="match status" value="1"/>
</dbReference>